<gene>
    <name evidence="3" type="ORF">B1B_09757</name>
</gene>
<dbReference type="AlphaFoldDB" id="T1BLX3"/>
<dbReference type="InterPro" id="IPR011010">
    <property type="entry name" value="DNA_brk_join_enz"/>
</dbReference>
<dbReference type="PROSITE" id="PS51898">
    <property type="entry name" value="TYR_RECOMBINASE"/>
    <property type="match status" value="1"/>
</dbReference>
<feature type="domain" description="Tyr recombinase" evidence="2">
    <location>
        <begin position="1"/>
        <end position="149"/>
    </location>
</feature>
<dbReference type="SUPFAM" id="SSF56349">
    <property type="entry name" value="DNA breaking-rejoining enzymes"/>
    <property type="match status" value="1"/>
</dbReference>
<dbReference type="InterPro" id="IPR002104">
    <property type="entry name" value="Integrase_catalytic"/>
</dbReference>
<feature type="non-terminal residue" evidence="3">
    <location>
        <position position="208"/>
    </location>
</feature>
<accession>T1BLX3</accession>
<reference evidence="3" key="2">
    <citation type="journal article" date="2014" name="ISME J.">
        <title>Microbial stratification in low pH oxic and suboxic macroscopic growths along an acid mine drainage.</title>
        <authorList>
            <person name="Mendez-Garcia C."/>
            <person name="Mesa V."/>
            <person name="Sprenger R.R."/>
            <person name="Richter M."/>
            <person name="Diez M.S."/>
            <person name="Solano J."/>
            <person name="Bargiela R."/>
            <person name="Golyshina O.V."/>
            <person name="Manteca A."/>
            <person name="Ramos J.L."/>
            <person name="Gallego J.R."/>
            <person name="Llorente I."/>
            <person name="Martins Dos Santos V.A."/>
            <person name="Jensen O.N."/>
            <person name="Pelaez A.I."/>
            <person name="Sanchez J."/>
            <person name="Ferrer M."/>
        </authorList>
    </citation>
    <scope>NUCLEOTIDE SEQUENCE</scope>
</reference>
<dbReference type="GO" id="GO:0006310">
    <property type="term" value="P:DNA recombination"/>
    <property type="evidence" value="ECO:0007669"/>
    <property type="project" value="UniProtKB-KW"/>
</dbReference>
<reference evidence="3" key="1">
    <citation type="submission" date="2013-08" db="EMBL/GenBank/DDBJ databases">
        <authorList>
            <person name="Mendez C."/>
            <person name="Richter M."/>
            <person name="Ferrer M."/>
            <person name="Sanchez J."/>
        </authorList>
    </citation>
    <scope>NUCLEOTIDE SEQUENCE</scope>
</reference>
<comment type="caution">
    <text evidence="3">The sequence shown here is derived from an EMBL/GenBank/DDBJ whole genome shotgun (WGS) entry which is preliminary data.</text>
</comment>
<proteinExistence type="predicted"/>
<name>T1BLX3_9ZZZZ</name>
<organism evidence="3">
    <name type="scientific">mine drainage metagenome</name>
    <dbReference type="NCBI Taxonomy" id="410659"/>
    <lineage>
        <taxon>unclassified sequences</taxon>
        <taxon>metagenomes</taxon>
        <taxon>ecological metagenomes</taxon>
    </lineage>
</organism>
<dbReference type="GO" id="GO:0015074">
    <property type="term" value="P:DNA integration"/>
    <property type="evidence" value="ECO:0007669"/>
    <property type="project" value="InterPro"/>
</dbReference>
<dbReference type="EMBL" id="AUZY01006454">
    <property type="protein sequence ID" value="EQD54294.1"/>
    <property type="molecule type" value="Genomic_DNA"/>
</dbReference>
<evidence type="ECO:0000259" key="2">
    <source>
        <dbReference type="PROSITE" id="PS51898"/>
    </source>
</evidence>
<evidence type="ECO:0000313" key="3">
    <source>
        <dbReference type="EMBL" id="EQD54294.1"/>
    </source>
</evidence>
<dbReference type="GO" id="GO:0003677">
    <property type="term" value="F:DNA binding"/>
    <property type="evidence" value="ECO:0007669"/>
    <property type="project" value="InterPro"/>
</dbReference>
<dbReference type="Gene3D" id="1.10.443.10">
    <property type="entry name" value="Intergrase catalytic core"/>
    <property type="match status" value="1"/>
</dbReference>
<evidence type="ECO:0000256" key="1">
    <source>
        <dbReference type="ARBA" id="ARBA00023172"/>
    </source>
</evidence>
<protein>
    <submittedName>
        <fullName evidence="3">Integrase/recombinase</fullName>
    </submittedName>
</protein>
<sequence>MPARVRVRTSSSKAKHQYLTFIGEEACGYLAQYFEQRAAQGEALVPESSVAHPRFSEKQFVRALNISARVRRLFKSAGLADASGRTPRPYVLRQYFLNRCLEAQSRSGIPDRFVEYWAGHRGDVTAQYYTTGLPHLPDSLVEEMRAAYRKCEPFLSTAPNSGRSASNAEAYRVLLSAWYTDEEIAKIDLDDTAAVIEALRRGRRRAPR</sequence>
<dbReference type="InterPro" id="IPR013762">
    <property type="entry name" value="Integrase-like_cat_sf"/>
</dbReference>
<keyword evidence="1" id="KW-0233">DNA recombination</keyword>